<feature type="signal peptide" evidence="2">
    <location>
        <begin position="1"/>
        <end position="17"/>
    </location>
</feature>
<evidence type="ECO:0000313" key="5">
    <source>
        <dbReference type="Proteomes" id="UP000050454"/>
    </source>
</evidence>
<dbReference type="InterPro" id="IPR036514">
    <property type="entry name" value="SGNH_hydro_sf"/>
</dbReference>
<organism evidence="4 5">
    <name type="scientific">Jiulongibacter sediminis</name>
    <dbReference type="NCBI Taxonomy" id="1605367"/>
    <lineage>
        <taxon>Bacteria</taxon>
        <taxon>Pseudomonadati</taxon>
        <taxon>Bacteroidota</taxon>
        <taxon>Cytophagia</taxon>
        <taxon>Cytophagales</taxon>
        <taxon>Leadbetterellaceae</taxon>
        <taxon>Jiulongibacter</taxon>
    </lineage>
</organism>
<dbReference type="EMBL" id="LGTQ01000010">
    <property type="protein sequence ID" value="KPM47458.1"/>
    <property type="molecule type" value="Genomic_DNA"/>
</dbReference>
<evidence type="ECO:0000259" key="3">
    <source>
        <dbReference type="Pfam" id="PF03629"/>
    </source>
</evidence>
<dbReference type="GO" id="GO:0016788">
    <property type="term" value="F:hydrolase activity, acting on ester bonds"/>
    <property type="evidence" value="ECO:0007669"/>
    <property type="project" value="UniProtKB-ARBA"/>
</dbReference>
<feature type="chain" id="PRO_5006136494" description="Sialate O-acetylesterase domain-containing protein" evidence="2">
    <location>
        <begin position="18"/>
        <end position="268"/>
    </location>
</feature>
<evidence type="ECO:0000256" key="2">
    <source>
        <dbReference type="SAM" id="SignalP"/>
    </source>
</evidence>
<dbReference type="InterPro" id="IPR005181">
    <property type="entry name" value="SASA"/>
</dbReference>
<dbReference type="Gene3D" id="3.40.50.1110">
    <property type="entry name" value="SGNH hydrolase"/>
    <property type="match status" value="1"/>
</dbReference>
<dbReference type="PATRIC" id="fig|1605367.3.peg.28"/>
<name>A0A0P7C299_9BACT</name>
<evidence type="ECO:0000313" key="4">
    <source>
        <dbReference type="EMBL" id="KPM47458.1"/>
    </source>
</evidence>
<reference evidence="4 5" key="1">
    <citation type="submission" date="2015-07" db="EMBL/GenBank/DDBJ databases">
        <title>The draft genome sequence of Leadbetterella sp. JN14-9.</title>
        <authorList>
            <person name="Liu Y."/>
            <person name="Du J."/>
            <person name="Shao Z."/>
        </authorList>
    </citation>
    <scope>NUCLEOTIDE SEQUENCE [LARGE SCALE GENOMIC DNA]</scope>
    <source>
        <strain evidence="4 5">JN14-9</strain>
    </source>
</reference>
<feature type="domain" description="Sialate O-acetylesterase" evidence="3">
    <location>
        <begin position="41"/>
        <end position="266"/>
    </location>
</feature>
<evidence type="ECO:0000256" key="1">
    <source>
        <dbReference type="ARBA" id="ARBA00022801"/>
    </source>
</evidence>
<dbReference type="RefSeq" id="WP_055148989.1">
    <property type="nucleotide sequence ID" value="NZ_JXSZ01000010.1"/>
</dbReference>
<dbReference type="Pfam" id="PF03629">
    <property type="entry name" value="SASA"/>
    <property type="match status" value="1"/>
</dbReference>
<keyword evidence="5" id="KW-1185">Reference proteome</keyword>
<comment type="caution">
    <text evidence="4">The sequence shown here is derived from an EMBL/GenBank/DDBJ whole genome shotgun (WGS) entry which is preliminary data.</text>
</comment>
<accession>A0A0P7C299</accession>
<dbReference type="SUPFAM" id="SSF52266">
    <property type="entry name" value="SGNH hydrolase"/>
    <property type="match status" value="1"/>
</dbReference>
<proteinExistence type="predicted"/>
<gene>
    <name evidence="4" type="ORF">AFM12_13175</name>
</gene>
<dbReference type="OrthoDB" id="9795554at2"/>
<keyword evidence="2" id="KW-0732">Signal</keyword>
<dbReference type="AlphaFoldDB" id="A0A0P7C299"/>
<dbReference type="InterPro" id="IPR052940">
    <property type="entry name" value="Carb_Esterase_6"/>
</dbReference>
<dbReference type="PANTHER" id="PTHR31988">
    <property type="entry name" value="ESTERASE, PUTATIVE (DUF303)-RELATED"/>
    <property type="match status" value="1"/>
</dbReference>
<dbReference type="STRING" id="1605367.AFM12_13175"/>
<dbReference type="Proteomes" id="UP000050454">
    <property type="component" value="Unassembled WGS sequence"/>
</dbReference>
<sequence>MKYLKLILVFLSFGTFAQNDWKVNFPKETEIVNAPPSKEKVWVFIMAGQSNMAGRGFVSPTDTLPNERILSINAEGQLIQAKEPLHWYEPPRTGLDCGLSFARTMLQAVPEDVSILMIPTAIGGSSIYQWLENRPHHDVPLMTNFKEKVVLAKSFGIVKAILWHQGETNANQQEIQKHAESLKMLMQQFRTVIDDQNLPVFLGQLGSYSENDENWQGINEQIEQYIRSDPNAHLIFTGDLPEKGDKIHFNAMAQREMGRRFAEAYFKK</sequence>
<dbReference type="PANTHER" id="PTHR31988:SF19">
    <property type="entry name" value="9-O-ACETYL-N-ACETYLNEURAMINIC ACID DEACETYLASE-RELATED"/>
    <property type="match status" value="1"/>
</dbReference>
<keyword evidence="1" id="KW-0378">Hydrolase</keyword>
<protein>
    <recommendedName>
        <fullName evidence="3">Sialate O-acetylesterase domain-containing protein</fullName>
    </recommendedName>
</protein>